<dbReference type="OrthoDB" id="5806333at2759"/>
<dbReference type="InParanoid" id="Q9XVK3"/>
<dbReference type="FunCoup" id="Q9XVK3">
    <property type="interactions" value="8"/>
</dbReference>
<dbReference type="InterPro" id="IPR019430">
    <property type="entry name" value="7TM_GPCR_serpentine_rcpt_Srx"/>
</dbReference>
<name>Q9XVK3_CAEEL</name>
<evidence type="ECO:0000313" key="5">
    <source>
        <dbReference type="WormBase" id="R10D12.4"/>
    </source>
</evidence>
<dbReference type="PhylomeDB" id="Q9XVK3"/>
<evidence type="ECO:0000256" key="1">
    <source>
        <dbReference type="SAM" id="Phobius"/>
    </source>
</evidence>
<organism evidence="3 4">
    <name type="scientific">Caenorhabditis elegans</name>
    <dbReference type="NCBI Taxonomy" id="6239"/>
    <lineage>
        <taxon>Eukaryota</taxon>
        <taxon>Metazoa</taxon>
        <taxon>Ecdysozoa</taxon>
        <taxon>Nematoda</taxon>
        <taxon>Chromadorea</taxon>
        <taxon>Rhabditida</taxon>
        <taxon>Rhabditina</taxon>
        <taxon>Rhabditomorpha</taxon>
        <taxon>Rhabditoidea</taxon>
        <taxon>Rhabditidae</taxon>
        <taxon>Peloderinae</taxon>
        <taxon>Caenorhabditis</taxon>
    </lineage>
</organism>
<dbReference type="RefSeq" id="NP_506459.3">
    <property type="nucleotide sequence ID" value="NM_074058.4"/>
</dbReference>
<sequence>MFKTAAGYFFFQLCLIGFVINMGVLVPLRRVQKNGDKNCVYLIAIVTILNDNINLLVNLCYFAPSIISDSYILADSPEKLGPMLMTRISHFSWYNTIFVMIVMALNRMTLVVLNKPNIFTKQRVLTYFFISSILSFSKVVFDVFLIPCCLVLMDHKKYGWTYYNPKNIKNWGELIDTIMEVGIFTATLLCYVIIFIKIRISNNSVEQSIDSKHFQKLRARERSVAVQFALVSIFSIISFASFKVVPMIFGKLNTESNIISPICFAVHCCANGCIYMFMNEEVKDELLKKIFKHNVVHTESNNPNGVPAEDPQLFF</sequence>
<evidence type="ECO:0000259" key="2">
    <source>
        <dbReference type="Pfam" id="PF10328"/>
    </source>
</evidence>
<dbReference type="Pfam" id="PF10328">
    <property type="entry name" value="7TM_GPCR_Srx"/>
    <property type="match status" value="1"/>
</dbReference>
<reference evidence="3 4" key="1">
    <citation type="journal article" date="1998" name="Science">
        <title>Genome sequence of the nematode C. elegans: a platform for investigating biology.</title>
        <authorList>
            <consortium name="The C. elegans sequencing consortium"/>
            <person name="Sulson J.E."/>
            <person name="Waterston R."/>
        </authorList>
    </citation>
    <scope>NUCLEOTIDE SEQUENCE [LARGE SCALE GENOMIC DNA]</scope>
    <source>
        <strain evidence="3 4">Bristol N2</strain>
    </source>
</reference>
<dbReference type="AlphaFoldDB" id="Q9XVK3"/>
<evidence type="ECO:0000313" key="3">
    <source>
        <dbReference type="EMBL" id="CAB03242.3"/>
    </source>
</evidence>
<dbReference type="eggNOG" id="ENOG502R6XI">
    <property type="taxonomic scope" value="Eukaryota"/>
</dbReference>
<dbReference type="PaxDb" id="6239-R10D12.4"/>
<dbReference type="PANTHER" id="PTHR22718:SF9">
    <property type="entry name" value="7TM GPCR SERPENTINE RECEPTOR CLASS X (SRX) DOMAIN-CONTAINING PROTEIN"/>
    <property type="match status" value="1"/>
</dbReference>
<dbReference type="CDD" id="cd00637">
    <property type="entry name" value="7tm_classA_rhodopsin-like"/>
    <property type="match status" value="1"/>
</dbReference>
<keyword evidence="1" id="KW-0812">Transmembrane</keyword>
<dbReference type="SMR" id="Q9XVK3"/>
<dbReference type="Proteomes" id="UP000001940">
    <property type="component" value="Chromosome V"/>
</dbReference>
<dbReference type="Gene3D" id="1.20.1070.10">
    <property type="entry name" value="Rhodopsin 7-helix transmembrane proteins"/>
    <property type="match status" value="1"/>
</dbReference>
<dbReference type="PANTHER" id="PTHR22718">
    <property type="entry name" value="SERPENTINE RECEPTOR, CLASS X"/>
    <property type="match status" value="1"/>
</dbReference>
<feature type="domain" description="7TM GPCR serpentine receptor class x (Srx)" evidence="2">
    <location>
        <begin position="11"/>
        <end position="279"/>
    </location>
</feature>
<protein>
    <submittedName>
        <fullName evidence="3">7TM GPCR serpentine receptor class x (Srx) domain-containing protein</fullName>
    </submittedName>
</protein>
<proteinExistence type="predicted"/>
<dbReference type="CTD" id="187761"/>
<keyword evidence="4" id="KW-1185">Reference proteome</keyword>
<feature type="transmembrane region" description="Helical" evidence="1">
    <location>
        <begin position="91"/>
        <end position="113"/>
    </location>
</feature>
<dbReference type="EMBL" id="BX284605">
    <property type="protein sequence ID" value="CAB03242.3"/>
    <property type="molecule type" value="Genomic_DNA"/>
</dbReference>
<dbReference type="GeneID" id="187761"/>
<keyword evidence="1" id="KW-1133">Transmembrane helix</keyword>
<feature type="transmembrane region" description="Helical" evidence="1">
    <location>
        <begin position="258"/>
        <end position="278"/>
    </location>
</feature>
<feature type="transmembrane region" description="Helical" evidence="1">
    <location>
        <begin position="224"/>
        <end position="246"/>
    </location>
</feature>
<dbReference type="UCSC" id="R10D12.4">
    <property type="organism name" value="c. elegans"/>
</dbReference>
<dbReference type="STRING" id="6239.R10D12.4.1"/>
<feature type="transmembrane region" description="Helical" evidence="1">
    <location>
        <begin position="6"/>
        <end position="28"/>
    </location>
</feature>
<feature type="transmembrane region" description="Helical" evidence="1">
    <location>
        <begin position="173"/>
        <end position="196"/>
    </location>
</feature>
<dbReference type="WormBase" id="R10D12.4">
    <property type="protein sequence ID" value="CE42277"/>
    <property type="gene ID" value="WBGene00005901"/>
    <property type="gene designation" value="srx-10"/>
</dbReference>
<keyword evidence="1" id="KW-0472">Membrane</keyword>
<dbReference type="HOGENOM" id="CLU_059457_0_0_1"/>
<dbReference type="KEGG" id="cel:CELE_R10D12.4"/>
<accession>Q9XVK3</accession>
<gene>
    <name evidence="3 5" type="primary">srx-10</name>
    <name evidence="3" type="ORF">CELE_R10D12.4</name>
    <name evidence="5" type="ORF">R10D12.4</name>
</gene>
<dbReference type="OMA" id="CCANGCI"/>
<evidence type="ECO:0000313" key="4">
    <source>
        <dbReference type="Proteomes" id="UP000001940"/>
    </source>
</evidence>
<feature type="transmembrane region" description="Helical" evidence="1">
    <location>
        <begin position="40"/>
        <end position="64"/>
    </location>
</feature>
<keyword evidence="3" id="KW-0675">Receptor</keyword>
<dbReference type="SUPFAM" id="SSF81321">
    <property type="entry name" value="Family A G protein-coupled receptor-like"/>
    <property type="match status" value="1"/>
</dbReference>
<feature type="transmembrane region" description="Helical" evidence="1">
    <location>
        <begin position="125"/>
        <end position="153"/>
    </location>
</feature>
<dbReference type="AGR" id="WB:WBGene00005901"/>